<reference evidence="7 8" key="1">
    <citation type="journal article" date="2017" name="Mol. Ecol.">
        <title>Comparative and population genomic landscape of Phellinus noxius: A hypervariable fungus causing root rot in trees.</title>
        <authorList>
            <person name="Chung C.L."/>
            <person name="Lee T.J."/>
            <person name="Akiba M."/>
            <person name="Lee H.H."/>
            <person name="Kuo T.H."/>
            <person name="Liu D."/>
            <person name="Ke H.M."/>
            <person name="Yokoi T."/>
            <person name="Roa M.B."/>
            <person name="Lu M.J."/>
            <person name="Chang Y.Y."/>
            <person name="Ann P.J."/>
            <person name="Tsai J.N."/>
            <person name="Chen C.Y."/>
            <person name="Tzean S.S."/>
            <person name="Ota Y."/>
            <person name="Hattori T."/>
            <person name="Sahashi N."/>
            <person name="Liou R.F."/>
            <person name="Kikuchi T."/>
            <person name="Tsai I.J."/>
        </authorList>
    </citation>
    <scope>NUCLEOTIDE SEQUENCE [LARGE SCALE GENOMIC DNA]</scope>
    <source>
        <strain evidence="7 8">FFPRI411160</strain>
    </source>
</reference>
<dbReference type="SUPFAM" id="SSF51182">
    <property type="entry name" value="RmlC-like cupins"/>
    <property type="match status" value="1"/>
</dbReference>
<evidence type="ECO:0000256" key="2">
    <source>
        <dbReference type="PIRSR" id="PIRSR617774-1"/>
    </source>
</evidence>
<feature type="binding site" evidence="3">
    <location>
        <position position="161"/>
    </location>
    <ligand>
        <name>Mn(2+)</name>
        <dbReference type="ChEBI" id="CHEBI:29035"/>
        <label>1</label>
    </ligand>
</feature>
<feature type="region of interest" description="Disordered" evidence="4">
    <location>
        <begin position="24"/>
        <end position="117"/>
    </location>
</feature>
<evidence type="ECO:0000256" key="1">
    <source>
        <dbReference type="ARBA" id="ARBA00022723"/>
    </source>
</evidence>
<dbReference type="STRING" id="2282107.A0A286UXE5"/>
<dbReference type="GO" id="GO:0033609">
    <property type="term" value="P:oxalate metabolic process"/>
    <property type="evidence" value="ECO:0007669"/>
    <property type="project" value="InterPro"/>
</dbReference>
<dbReference type="AlphaFoldDB" id="A0A286UXE5"/>
<keyword evidence="5" id="KW-0732">Signal</keyword>
<evidence type="ECO:0000313" key="8">
    <source>
        <dbReference type="Proteomes" id="UP000217199"/>
    </source>
</evidence>
<dbReference type="SMART" id="SM00835">
    <property type="entry name" value="Cupin_1"/>
    <property type="match status" value="2"/>
</dbReference>
<keyword evidence="1 3" id="KW-0479">Metal-binding</keyword>
<evidence type="ECO:0000256" key="3">
    <source>
        <dbReference type="PIRSR" id="PIRSR617774-2"/>
    </source>
</evidence>
<feature type="active site" description="Proton donor" evidence="2">
    <location>
        <position position="401"/>
    </location>
</feature>
<dbReference type="InterPro" id="IPR014710">
    <property type="entry name" value="RmlC-like_jellyroll"/>
</dbReference>
<dbReference type="InParanoid" id="A0A286UXE5"/>
<dbReference type="PANTHER" id="PTHR35848">
    <property type="entry name" value="OXALATE-BINDING PROTEIN"/>
    <property type="match status" value="1"/>
</dbReference>
<dbReference type="OrthoDB" id="10263073at2759"/>
<feature type="binding site" evidence="3">
    <location>
        <position position="343"/>
    </location>
    <ligand>
        <name>Mn(2+)</name>
        <dbReference type="ChEBI" id="CHEBI:29035"/>
        <label>2</label>
    </ligand>
</feature>
<dbReference type="InterPro" id="IPR006045">
    <property type="entry name" value="Cupin_1"/>
</dbReference>
<feature type="binding site" evidence="3">
    <location>
        <position position="163"/>
    </location>
    <ligand>
        <name>Mn(2+)</name>
        <dbReference type="ChEBI" id="CHEBI:29035"/>
        <label>1</label>
    </ligand>
</feature>
<dbReference type="EMBL" id="NBII01000001">
    <property type="protein sequence ID" value="PAV24214.1"/>
    <property type="molecule type" value="Genomic_DNA"/>
</dbReference>
<dbReference type="InterPro" id="IPR051610">
    <property type="entry name" value="GPI/OXD"/>
</dbReference>
<proteinExistence type="predicted"/>
<dbReference type="Proteomes" id="UP000217199">
    <property type="component" value="Unassembled WGS sequence"/>
</dbReference>
<dbReference type="NCBIfam" id="TIGR03404">
    <property type="entry name" value="bicupin_oxalic"/>
    <property type="match status" value="1"/>
</dbReference>
<dbReference type="InterPro" id="IPR017774">
    <property type="entry name" value="Bicupin_oxalate_deCO2ase/Oxase"/>
</dbReference>
<dbReference type="InterPro" id="IPR011051">
    <property type="entry name" value="RmlC_Cupin_sf"/>
</dbReference>
<keyword evidence="3" id="KW-0464">Manganese</keyword>
<feature type="chain" id="PRO_5013770046" evidence="5">
    <location>
        <begin position="19"/>
        <end position="453"/>
    </location>
</feature>
<keyword evidence="8" id="KW-1185">Reference proteome</keyword>
<feature type="binding site" evidence="3">
    <location>
        <position position="167"/>
    </location>
    <ligand>
        <name>Mn(2+)</name>
        <dbReference type="ChEBI" id="CHEBI:29035"/>
        <label>1</label>
    </ligand>
</feature>
<protein>
    <submittedName>
        <fullName evidence="7">Oxalate decarboxylase</fullName>
    </submittedName>
</protein>
<sequence>MLNPRTLYSLILASFVLAGPVSKDSFSSDHGSGTSTSWQSSSNTLSAPSEAQTVPPASDDPNFQIYPPGFDGTPKATRGPLGANILQKDNTAIDRQNPDILAPPTTDHGNVGNPKWPFSLSPNRLQTGGWARQQNIDQLPLATKMASVDMRLLPGAIRELHWHTAAEWAYVLKGSTVVTAVDTDGRTFVDKVEQGDLWYFPPGIPHSLQATNDDPEGTEFLLVFDNGDFNEDGTLLLTDWTAHIPKEVLSKNFGTNIKAFDHIPSEELYIFPAPVPPPDEKAPEGKAGLVPRPFTYKLSKAPATPLAGGSIKIFDPSVFAVATTIVGAIVTVEPGAMRELHWHPTQPEWDFFITGTARMTIFAGQSNAGTFDYQAGDIGYVPPAQGHYIENTGNTTLVYLELFNSDRVQDISLRQWLALTPPELVKAHLDLPDDVIANLNTTKQTVVAPYYPS</sequence>
<dbReference type="Gene3D" id="2.60.120.10">
    <property type="entry name" value="Jelly Rolls"/>
    <property type="match status" value="2"/>
</dbReference>
<dbReference type="PANTHER" id="PTHR35848:SF9">
    <property type="entry name" value="SLL1358 PROTEIN"/>
    <property type="match status" value="1"/>
</dbReference>
<feature type="domain" description="Cupin type-1" evidence="6">
    <location>
        <begin position="118"/>
        <end position="261"/>
    </location>
</feature>
<dbReference type="CDD" id="cd20305">
    <property type="entry name" value="cupin_OxDC_C"/>
    <property type="match status" value="1"/>
</dbReference>
<gene>
    <name evidence="7" type="ORF">PNOK_0128200</name>
</gene>
<comment type="cofactor">
    <cofactor evidence="3">
        <name>Mn(2+)</name>
        <dbReference type="ChEBI" id="CHEBI:29035"/>
    </cofactor>
    <text evidence="3">Binds 2 manganese ions per subunit.</text>
</comment>
<evidence type="ECO:0000313" key="7">
    <source>
        <dbReference type="EMBL" id="PAV24214.1"/>
    </source>
</evidence>
<dbReference type="Pfam" id="PF00190">
    <property type="entry name" value="Cupin_1"/>
    <property type="match status" value="2"/>
</dbReference>
<evidence type="ECO:0000256" key="5">
    <source>
        <dbReference type="SAM" id="SignalP"/>
    </source>
</evidence>
<dbReference type="GO" id="GO:0046872">
    <property type="term" value="F:metal ion binding"/>
    <property type="evidence" value="ECO:0007669"/>
    <property type="project" value="UniProtKB-KW"/>
</dbReference>
<feature type="binding site" evidence="3">
    <location>
        <position position="341"/>
    </location>
    <ligand>
        <name>Mn(2+)</name>
        <dbReference type="ChEBI" id="CHEBI:29035"/>
        <label>2</label>
    </ligand>
</feature>
<feature type="binding site" evidence="3">
    <location>
        <position position="387"/>
    </location>
    <ligand>
        <name>Mn(2+)</name>
        <dbReference type="ChEBI" id="CHEBI:29035"/>
        <label>2</label>
    </ligand>
</feature>
<feature type="binding site" evidence="3">
    <location>
        <position position="348"/>
    </location>
    <ligand>
        <name>Mn(2+)</name>
        <dbReference type="ChEBI" id="CHEBI:29035"/>
        <label>2</label>
    </ligand>
</feature>
<name>A0A286UXE5_9AGAM</name>
<accession>A0A286UXE5</accession>
<feature type="domain" description="Cupin type-1" evidence="6">
    <location>
        <begin position="296"/>
        <end position="437"/>
    </location>
</feature>
<feature type="signal peptide" evidence="5">
    <location>
        <begin position="1"/>
        <end position="18"/>
    </location>
</feature>
<feature type="compositionally biased region" description="Low complexity" evidence="4">
    <location>
        <begin position="32"/>
        <end position="46"/>
    </location>
</feature>
<evidence type="ECO:0000259" key="6">
    <source>
        <dbReference type="SMART" id="SM00835"/>
    </source>
</evidence>
<dbReference type="CDD" id="cd20304">
    <property type="entry name" value="cupin_OxDC_N"/>
    <property type="match status" value="1"/>
</dbReference>
<organism evidence="7 8">
    <name type="scientific">Pyrrhoderma noxium</name>
    <dbReference type="NCBI Taxonomy" id="2282107"/>
    <lineage>
        <taxon>Eukaryota</taxon>
        <taxon>Fungi</taxon>
        <taxon>Dikarya</taxon>
        <taxon>Basidiomycota</taxon>
        <taxon>Agaricomycotina</taxon>
        <taxon>Agaricomycetes</taxon>
        <taxon>Hymenochaetales</taxon>
        <taxon>Hymenochaetaceae</taxon>
        <taxon>Pyrrhoderma</taxon>
    </lineage>
</organism>
<evidence type="ECO:0000256" key="4">
    <source>
        <dbReference type="SAM" id="MobiDB-lite"/>
    </source>
</evidence>
<comment type="caution">
    <text evidence="7">The sequence shown here is derived from an EMBL/GenBank/DDBJ whole genome shotgun (WGS) entry which is preliminary data.</text>
</comment>
<feature type="binding site" evidence="3">
    <location>
        <position position="206"/>
    </location>
    <ligand>
        <name>Mn(2+)</name>
        <dbReference type="ChEBI" id="CHEBI:29035"/>
        <label>1</label>
    </ligand>
</feature>